<dbReference type="InterPro" id="IPR003439">
    <property type="entry name" value="ABC_transporter-like_ATP-bd"/>
</dbReference>
<comment type="caution">
    <text evidence="10">The sequence shown here is derived from an EMBL/GenBank/DDBJ whole genome shotgun (WGS) entry which is preliminary data.</text>
</comment>
<evidence type="ECO:0000259" key="9">
    <source>
        <dbReference type="PROSITE" id="PS50893"/>
    </source>
</evidence>
<dbReference type="Proteomes" id="UP000789595">
    <property type="component" value="Unassembled WGS sequence"/>
</dbReference>
<sequence>MVERITDHPLLHDERLVSLGLAYATSGVDIHAWARDRGGGAPSARKNGRRVSFNDKSLVSVREIEAREEPPEPEIKAIPKGTSKVRHSALSLFVADRIDASLGGSERAAATKRLAKEFALLRRKDKAAADALAARAKALNDALPSDGQLKGRTTASTMVAAQKHQAAIQQLGVTHLFACALLLIFVIAASHALRLDLAGRIVVSASRCAVQLLILCAFVLEPLFGRNDPRLIVAYLSLIVALAAKEASSRLKYGYAGLRLHFAAAFACGAGTVILYAAVFVLALSPPWDAKYVVPVSGMVVGNVLTATALGCGAFLTDVAERADVVELALARGATWREAALPSLRSATTAALTPTLNSMAVMGLVMMPGMMTGQMLGGQPPVVAGCYQVMIMYLVCAASCLTTLVLLGLASTAAFDTARHALRRGALAPRPPAQRRDILVSFLLFLRDAAVRSVALLRASFAGRAYAPIADDVVAKDEPQPRAYAVSVVRGTASTGEVLLKAENVVVALTNLTCSLELRRGGRTALTGETGAGKTQLLKTLAKLVPATGGRLAGFDGPPPAYRARVAFVSQDRPTVAGSPRDHLDQVLAFGAQRHRDPVQVRSSIESYAESWRLPTEKLGAPWASLSGGEAQRANLAIALALAPDVLLLDEPTSACDAATTALVEASLSAFPGALVVVTHSQEQARRLGSVHLHLSAVDGGEA</sequence>
<feature type="transmembrane region" description="Helical" evidence="8">
    <location>
        <begin position="201"/>
        <end position="220"/>
    </location>
</feature>
<comment type="subcellular location">
    <subcellularLocation>
        <location evidence="1">Membrane</location>
        <topology evidence="1">Multi-pass membrane protein</topology>
    </subcellularLocation>
</comment>
<gene>
    <name evidence="10" type="ORF">PECAL_5P26680</name>
</gene>
<evidence type="ECO:0000313" key="10">
    <source>
        <dbReference type="EMBL" id="CAH0378148.1"/>
    </source>
</evidence>
<evidence type="ECO:0000256" key="2">
    <source>
        <dbReference type="ARBA" id="ARBA00005268"/>
    </source>
</evidence>
<protein>
    <recommendedName>
        <fullName evidence="9">ABC transporter domain-containing protein</fullName>
    </recommendedName>
</protein>
<dbReference type="SUPFAM" id="SSF52540">
    <property type="entry name" value="P-loop containing nucleoside triphosphate hydrolases"/>
    <property type="match status" value="1"/>
</dbReference>
<keyword evidence="11" id="KW-1185">Reference proteome</keyword>
<dbReference type="AlphaFoldDB" id="A0A8J2WRS9"/>
<dbReference type="InterPro" id="IPR017871">
    <property type="entry name" value="ABC_transporter-like_CS"/>
</dbReference>
<dbReference type="PANTHER" id="PTHR30028:SF0">
    <property type="entry name" value="PROTEIN ALUMINUM SENSITIVE 3"/>
    <property type="match status" value="1"/>
</dbReference>
<comment type="similarity">
    <text evidence="2">Belongs to the UPF0014 family.</text>
</comment>
<reference evidence="10" key="1">
    <citation type="submission" date="2021-11" db="EMBL/GenBank/DDBJ databases">
        <authorList>
            <consortium name="Genoscope - CEA"/>
            <person name="William W."/>
        </authorList>
    </citation>
    <scope>NUCLEOTIDE SEQUENCE</scope>
</reference>
<dbReference type="Gene3D" id="3.40.50.300">
    <property type="entry name" value="P-loop containing nucleotide triphosphate hydrolases"/>
    <property type="match status" value="1"/>
</dbReference>
<dbReference type="Pfam" id="PF03649">
    <property type="entry name" value="UPF0014"/>
    <property type="match status" value="1"/>
</dbReference>
<evidence type="ECO:0000256" key="3">
    <source>
        <dbReference type="ARBA" id="ARBA00022692"/>
    </source>
</evidence>
<dbReference type="PROSITE" id="PS00211">
    <property type="entry name" value="ABC_TRANSPORTER_1"/>
    <property type="match status" value="1"/>
</dbReference>
<keyword evidence="4" id="KW-0547">Nucleotide-binding</keyword>
<evidence type="ECO:0000256" key="7">
    <source>
        <dbReference type="ARBA" id="ARBA00023136"/>
    </source>
</evidence>
<dbReference type="OrthoDB" id="432685at2759"/>
<evidence type="ECO:0000256" key="8">
    <source>
        <dbReference type="SAM" id="Phobius"/>
    </source>
</evidence>
<dbReference type="SMART" id="SM00382">
    <property type="entry name" value="AAA"/>
    <property type="match status" value="1"/>
</dbReference>
<dbReference type="PROSITE" id="PS50893">
    <property type="entry name" value="ABC_TRANSPORTER_2"/>
    <property type="match status" value="1"/>
</dbReference>
<dbReference type="GO" id="GO:0005886">
    <property type="term" value="C:plasma membrane"/>
    <property type="evidence" value="ECO:0007669"/>
    <property type="project" value="TreeGrafter"/>
</dbReference>
<keyword evidence="6 8" id="KW-1133">Transmembrane helix</keyword>
<keyword evidence="7 8" id="KW-0472">Membrane</keyword>
<dbReference type="Pfam" id="PF00005">
    <property type="entry name" value="ABC_tran"/>
    <property type="match status" value="1"/>
</dbReference>
<feature type="transmembrane region" description="Helical" evidence="8">
    <location>
        <begin position="351"/>
        <end position="371"/>
    </location>
</feature>
<feature type="transmembrane region" description="Helical" evidence="8">
    <location>
        <begin position="171"/>
        <end position="189"/>
    </location>
</feature>
<feature type="transmembrane region" description="Helical" evidence="8">
    <location>
        <begin position="391"/>
        <end position="415"/>
    </location>
</feature>
<feature type="transmembrane region" description="Helical" evidence="8">
    <location>
        <begin position="260"/>
        <end position="284"/>
    </location>
</feature>
<keyword evidence="5" id="KW-0067">ATP-binding</keyword>
<dbReference type="GO" id="GO:0005524">
    <property type="term" value="F:ATP binding"/>
    <property type="evidence" value="ECO:0007669"/>
    <property type="project" value="UniProtKB-KW"/>
</dbReference>
<keyword evidence="3 8" id="KW-0812">Transmembrane</keyword>
<feature type="transmembrane region" description="Helical" evidence="8">
    <location>
        <begin position="296"/>
        <end position="316"/>
    </location>
</feature>
<dbReference type="InterPro" id="IPR003593">
    <property type="entry name" value="AAA+_ATPase"/>
</dbReference>
<evidence type="ECO:0000256" key="4">
    <source>
        <dbReference type="ARBA" id="ARBA00022741"/>
    </source>
</evidence>
<name>A0A8J2WRS9_9STRA</name>
<dbReference type="InterPro" id="IPR005226">
    <property type="entry name" value="UPF0014_fam"/>
</dbReference>
<evidence type="ECO:0000256" key="1">
    <source>
        <dbReference type="ARBA" id="ARBA00004141"/>
    </source>
</evidence>
<dbReference type="PANTHER" id="PTHR30028">
    <property type="entry name" value="UPF0014 INNER MEMBRANE PROTEIN YBBM-RELATED"/>
    <property type="match status" value="1"/>
</dbReference>
<feature type="domain" description="ABC transporter" evidence="9">
    <location>
        <begin position="493"/>
        <end position="703"/>
    </location>
</feature>
<accession>A0A8J2WRS9</accession>
<dbReference type="InterPro" id="IPR027417">
    <property type="entry name" value="P-loop_NTPase"/>
</dbReference>
<organism evidence="10 11">
    <name type="scientific">Pelagomonas calceolata</name>
    <dbReference type="NCBI Taxonomy" id="35677"/>
    <lineage>
        <taxon>Eukaryota</taxon>
        <taxon>Sar</taxon>
        <taxon>Stramenopiles</taxon>
        <taxon>Ochrophyta</taxon>
        <taxon>Pelagophyceae</taxon>
        <taxon>Pelagomonadales</taxon>
        <taxon>Pelagomonadaceae</taxon>
        <taxon>Pelagomonas</taxon>
    </lineage>
</organism>
<evidence type="ECO:0000313" key="11">
    <source>
        <dbReference type="Proteomes" id="UP000789595"/>
    </source>
</evidence>
<dbReference type="EMBL" id="CAKKNE010000005">
    <property type="protein sequence ID" value="CAH0378148.1"/>
    <property type="molecule type" value="Genomic_DNA"/>
</dbReference>
<evidence type="ECO:0000256" key="5">
    <source>
        <dbReference type="ARBA" id="ARBA00022840"/>
    </source>
</evidence>
<dbReference type="GO" id="GO:0016887">
    <property type="term" value="F:ATP hydrolysis activity"/>
    <property type="evidence" value="ECO:0007669"/>
    <property type="project" value="InterPro"/>
</dbReference>
<proteinExistence type="inferred from homology"/>
<evidence type="ECO:0000256" key="6">
    <source>
        <dbReference type="ARBA" id="ARBA00022989"/>
    </source>
</evidence>